<sequence length="380" mass="42137">MFLRKKRPFSPADAPASANEAADDSRHVRRQLESLIEQARRNQEIMRRHQQLDIAFISAAGFLDLARSLFELLPASSELDVVTLFMLDADYGIRRMLADLHIDAARLPHLIFIDDESELGEISVELDRPLLGAYKAELHGRLFPEPAPAPASVAIMPLLRHGRLIGCLNLGSFDASRFHGSMATDFIEHRASIVAICLENVLNQERLKHIGLTDPLTGISNRRYIERRLLEEIGRSRRQEYALSCMYIDIDHFKQINDRHGHAAGDEVLREVAGRIKAELRLSDALGRFGGEEFVVVLVDAGLADARGVAERIRTSIADHPLLLSGQTRMNVTASIGVATLVNQVRAEAPQSAAERLIARADAALYQAKQGGRNRVVEAA</sequence>
<dbReference type="PROSITE" id="PS50887">
    <property type="entry name" value="GGDEF"/>
    <property type="match status" value="1"/>
</dbReference>
<dbReference type="InterPro" id="IPR007435">
    <property type="entry name" value="DUF484"/>
</dbReference>
<organism evidence="5 6">
    <name type="scientific">Noviherbaspirillum humi</name>
    <dbReference type="NCBI Taxonomy" id="1688639"/>
    <lineage>
        <taxon>Bacteria</taxon>
        <taxon>Pseudomonadati</taxon>
        <taxon>Pseudomonadota</taxon>
        <taxon>Betaproteobacteria</taxon>
        <taxon>Burkholderiales</taxon>
        <taxon>Oxalobacteraceae</taxon>
        <taxon>Noviherbaspirillum</taxon>
    </lineage>
</organism>
<dbReference type="Gene3D" id="3.30.450.40">
    <property type="match status" value="1"/>
</dbReference>
<dbReference type="Gene3D" id="3.30.70.270">
    <property type="match status" value="1"/>
</dbReference>
<dbReference type="GO" id="GO:0043709">
    <property type="term" value="P:cell adhesion involved in single-species biofilm formation"/>
    <property type="evidence" value="ECO:0007669"/>
    <property type="project" value="TreeGrafter"/>
</dbReference>
<evidence type="ECO:0000256" key="2">
    <source>
        <dbReference type="ARBA" id="ARBA00034247"/>
    </source>
</evidence>
<dbReference type="AlphaFoldDB" id="A0A239CJT4"/>
<dbReference type="EMBL" id="FZOT01000001">
    <property type="protein sequence ID" value="SNS20199.1"/>
    <property type="molecule type" value="Genomic_DNA"/>
</dbReference>
<dbReference type="PANTHER" id="PTHR45138:SF9">
    <property type="entry name" value="DIGUANYLATE CYCLASE DGCM-RELATED"/>
    <property type="match status" value="1"/>
</dbReference>
<dbReference type="InterPro" id="IPR029787">
    <property type="entry name" value="Nucleotide_cyclase"/>
</dbReference>
<evidence type="ECO:0000256" key="1">
    <source>
        <dbReference type="ARBA" id="ARBA00012528"/>
    </source>
</evidence>
<dbReference type="InterPro" id="IPR000160">
    <property type="entry name" value="GGDEF_dom"/>
</dbReference>
<proteinExistence type="predicted"/>
<name>A0A239CJT4_9BURK</name>
<reference evidence="5 6" key="1">
    <citation type="submission" date="2017-06" db="EMBL/GenBank/DDBJ databases">
        <authorList>
            <person name="Kim H.J."/>
            <person name="Triplett B.A."/>
        </authorList>
    </citation>
    <scope>NUCLEOTIDE SEQUENCE [LARGE SCALE GENOMIC DNA]</scope>
    <source>
        <strain evidence="5 6">U15</strain>
    </source>
</reference>
<feature type="region of interest" description="Disordered" evidence="3">
    <location>
        <begin position="1"/>
        <end position="26"/>
    </location>
</feature>
<dbReference type="SUPFAM" id="SSF55073">
    <property type="entry name" value="Nucleotide cyclase"/>
    <property type="match status" value="1"/>
</dbReference>
<feature type="domain" description="GGDEF" evidence="4">
    <location>
        <begin position="241"/>
        <end position="380"/>
    </location>
</feature>
<evidence type="ECO:0000259" key="4">
    <source>
        <dbReference type="PROSITE" id="PS50887"/>
    </source>
</evidence>
<dbReference type="InterPro" id="IPR043128">
    <property type="entry name" value="Rev_trsase/Diguanyl_cyclase"/>
</dbReference>
<protein>
    <recommendedName>
        <fullName evidence="1">diguanylate cyclase</fullName>
        <ecNumber evidence="1">2.7.7.65</ecNumber>
    </recommendedName>
</protein>
<dbReference type="GO" id="GO:0005886">
    <property type="term" value="C:plasma membrane"/>
    <property type="evidence" value="ECO:0007669"/>
    <property type="project" value="TreeGrafter"/>
</dbReference>
<dbReference type="EC" id="2.7.7.65" evidence="1"/>
<keyword evidence="6" id="KW-1185">Reference proteome</keyword>
<dbReference type="InterPro" id="IPR029016">
    <property type="entry name" value="GAF-like_dom_sf"/>
</dbReference>
<dbReference type="Pfam" id="PF00990">
    <property type="entry name" value="GGDEF"/>
    <property type="match status" value="1"/>
</dbReference>
<dbReference type="GO" id="GO:0052621">
    <property type="term" value="F:diguanylate cyclase activity"/>
    <property type="evidence" value="ECO:0007669"/>
    <property type="project" value="UniProtKB-EC"/>
</dbReference>
<dbReference type="RefSeq" id="WP_089397685.1">
    <property type="nucleotide sequence ID" value="NZ_FZOT01000001.1"/>
</dbReference>
<dbReference type="Proteomes" id="UP000198284">
    <property type="component" value="Unassembled WGS sequence"/>
</dbReference>
<dbReference type="NCBIfam" id="TIGR00254">
    <property type="entry name" value="GGDEF"/>
    <property type="match status" value="1"/>
</dbReference>
<dbReference type="PANTHER" id="PTHR45138">
    <property type="entry name" value="REGULATORY COMPONENTS OF SENSORY TRANSDUCTION SYSTEM"/>
    <property type="match status" value="1"/>
</dbReference>
<dbReference type="FunFam" id="3.30.70.270:FF:000001">
    <property type="entry name" value="Diguanylate cyclase domain protein"/>
    <property type="match status" value="1"/>
</dbReference>
<feature type="compositionally biased region" description="Low complexity" evidence="3">
    <location>
        <begin position="10"/>
        <end position="20"/>
    </location>
</feature>
<dbReference type="OrthoDB" id="9813903at2"/>
<gene>
    <name evidence="5" type="ORF">SAMN06265795_101495</name>
</gene>
<dbReference type="GO" id="GO:1902201">
    <property type="term" value="P:negative regulation of bacterial-type flagellum-dependent cell motility"/>
    <property type="evidence" value="ECO:0007669"/>
    <property type="project" value="TreeGrafter"/>
</dbReference>
<dbReference type="SMART" id="SM00267">
    <property type="entry name" value="GGDEF"/>
    <property type="match status" value="1"/>
</dbReference>
<evidence type="ECO:0000313" key="6">
    <source>
        <dbReference type="Proteomes" id="UP000198284"/>
    </source>
</evidence>
<evidence type="ECO:0000313" key="5">
    <source>
        <dbReference type="EMBL" id="SNS20199.1"/>
    </source>
</evidence>
<comment type="catalytic activity">
    <reaction evidence="2">
        <text>2 GTP = 3',3'-c-di-GMP + 2 diphosphate</text>
        <dbReference type="Rhea" id="RHEA:24898"/>
        <dbReference type="ChEBI" id="CHEBI:33019"/>
        <dbReference type="ChEBI" id="CHEBI:37565"/>
        <dbReference type="ChEBI" id="CHEBI:58805"/>
        <dbReference type="EC" id="2.7.7.65"/>
    </reaction>
</comment>
<dbReference type="Pfam" id="PF04340">
    <property type="entry name" value="DUF484"/>
    <property type="match status" value="1"/>
</dbReference>
<evidence type="ECO:0000256" key="3">
    <source>
        <dbReference type="SAM" id="MobiDB-lite"/>
    </source>
</evidence>
<dbReference type="InterPro" id="IPR050469">
    <property type="entry name" value="Diguanylate_Cyclase"/>
</dbReference>
<dbReference type="SUPFAM" id="SSF55781">
    <property type="entry name" value="GAF domain-like"/>
    <property type="match status" value="1"/>
</dbReference>
<dbReference type="CDD" id="cd01949">
    <property type="entry name" value="GGDEF"/>
    <property type="match status" value="1"/>
</dbReference>
<accession>A0A239CJT4</accession>